<keyword evidence="4" id="KW-0472">Membrane</keyword>
<protein>
    <recommendedName>
        <fullName evidence="7">Sulfotransferase domain-containing protein</fullName>
    </recommendedName>
</protein>
<dbReference type="PANTHER" id="PTHR43765">
    <property type="entry name" value="2-DEHYDROPANTOATE 2-REDUCTASE-RELATED"/>
    <property type="match status" value="1"/>
</dbReference>
<dbReference type="KEGG" id="tps:THAPSDRAFT_7707"/>
<dbReference type="PaxDb" id="35128-Thaps7707"/>
<dbReference type="Proteomes" id="UP000001449">
    <property type="component" value="Chromosome 8"/>
</dbReference>
<keyword evidence="1" id="KW-0521">NADP</keyword>
<dbReference type="InParanoid" id="B8C7A5"/>
<reference evidence="5 6" key="1">
    <citation type="journal article" date="2004" name="Science">
        <title>The genome of the diatom Thalassiosira pseudonana: ecology, evolution, and metabolism.</title>
        <authorList>
            <person name="Armbrust E.V."/>
            <person name="Berges J.A."/>
            <person name="Bowler C."/>
            <person name="Green B.R."/>
            <person name="Martinez D."/>
            <person name="Putnam N.H."/>
            <person name="Zhou S."/>
            <person name="Allen A.E."/>
            <person name="Apt K.E."/>
            <person name="Bechner M."/>
            <person name="Brzezinski M.A."/>
            <person name="Chaal B.K."/>
            <person name="Chiovitti A."/>
            <person name="Davis A.K."/>
            <person name="Demarest M.S."/>
            <person name="Detter J.C."/>
            <person name="Glavina T."/>
            <person name="Goodstein D."/>
            <person name="Hadi M.Z."/>
            <person name="Hellsten U."/>
            <person name="Hildebrand M."/>
            <person name="Jenkins B.D."/>
            <person name="Jurka J."/>
            <person name="Kapitonov V.V."/>
            <person name="Kroger N."/>
            <person name="Lau W.W."/>
            <person name="Lane T.W."/>
            <person name="Larimer F.W."/>
            <person name="Lippmeier J.C."/>
            <person name="Lucas S."/>
            <person name="Medina M."/>
            <person name="Montsant A."/>
            <person name="Obornik M."/>
            <person name="Parker M.S."/>
            <person name="Palenik B."/>
            <person name="Pazour G.J."/>
            <person name="Richardson P.M."/>
            <person name="Rynearson T.A."/>
            <person name="Saito M.A."/>
            <person name="Schwartz D.C."/>
            <person name="Thamatrakoln K."/>
            <person name="Valentin K."/>
            <person name="Vardi A."/>
            <person name="Wilkerson F.P."/>
            <person name="Rokhsar D.S."/>
        </authorList>
    </citation>
    <scope>NUCLEOTIDE SEQUENCE [LARGE SCALE GENOMIC DNA]</scope>
    <source>
        <strain evidence="5 6">CCMP1335</strain>
    </source>
</reference>
<dbReference type="EMBL" id="CM000644">
    <property type="protein sequence ID" value="EED90944.1"/>
    <property type="molecule type" value="Genomic_DNA"/>
</dbReference>
<evidence type="ECO:0000313" key="5">
    <source>
        <dbReference type="EMBL" id="EED90944.1"/>
    </source>
</evidence>
<reference evidence="5 6" key="2">
    <citation type="journal article" date="2008" name="Nature">
        <title>The Phaeodactylum genome reveals the evolutionary history of diatom genomes.</title>
        <authorList>
            <person name="Bowler C."/>
            <person name="Allen A.E."/>
            <person name="Badger J.H."/>
            <person name="Grimwood J."/>
            <person name="Jabbari K."/>
            <person name="Kuo A."/>
            <person name="Maheswari U."/>
            <person name="Martens C."/>
            <person name="Maumus F."/>
            <person name="Otillar R.P."/>
            <person name="Rayko E."/>
            <person name="Salamov A."/>
            <person name="Vandepoele K."/>
            <person name="Beszteri B."/>
            <person name="Gruber A."/>
            <person name="Heijde M."/>
            <person name="Katinka M."/>
            <person name="Mock T."/>
            <person name="Valentin K."/>
            <person name="Verret F."/>
            <person name="Berges J.A."/>
            <person name="Brownlee C."/>
            <person name="Cadoret J.P."/>
            <person name="Chiovitti A."/>
            <person name="Choi C.J."/>
            <person name="Coesel S."/>
            <person name="De Martino A."/>
            <person name="Detter J.C."/>
            <person name="Durkin C."/>
            <person name="Falciatore A."/>
            <person name="Fournet J."/>
            <person name="Haruta M."/>
            <person name="Huysman M.J."/>
            <person name="Jenkins B.D."/>
            <person name="Jiroutova K."/>
            <person name="Jorgensen R.E."/>
            <person name="Joubert Y."/>
            <person name="Kaplan A."/>
            <person name="Kroger N."/>
            <person name="Kroth P.G."/>
            <person name="La Roche J."/>
            <person name="Lindquist E."/>
            <person name="Lommer M."/>
            <person name="Martin-Jezequel V."/>
            <person name="Lopez P.J."/>
            <person name="Lucas S."/>
            <person name="Mangogna M."/>
            <person name="McGinnis K."/>
            <person name="Medlin L.K."/>
            <person name="Montsant A."/>
            <person name="Oudot-Le Secq M.P."/>
            <person name="Napoli C."/>
            <person name="Obornik M."/>
            <person name="Parker M.S."/>
            <person name="Petit J.L."/>
            <person name="Porcel B.M."/>
            <person name="Poulsen N."/>
            <person name="Robison M."/>
            <person name="Rychlewski L."/>
            <person name="Rynearson T.A."/>
            <person name="Schmutz J."/>
            <person name="Shapiro H."/>
            <person name="Siaut M."/>
            <person name="Stanley M."/>
            <person name="Sussman M.R."/>
            <person name="Taylor A.R."/>
            <person name="Vardi A."/>
            <person name="von Dassow P."/>
            <person name="Vyverman W."/>
            <person name="Willis A."/>
            <person name="Wyrwicz L.S."/>
            <person name="Rokhsar D.S."/>
            <person name="Weissenbach J."/>
            <person name="Armbrust E.V."/>
            <person name="Green B.R."/>
            <person name="Van de Peer Y."/>
            <person name="Grigoriev I.V."/>
        </authorList>
    </citation>
    <scope>NUCLEOTIDE SEQUENCE [LARGE SCALE GENOMIC DNA]</scope>
    <source>
        <strain evidence="5 6">CCMP1335</strain>
    </source>
</reference>
<dbReference type="GO" id="GO:0050661">
    <property type="term" value="F:NADP binding"/>
    <property type="evidence" value="ECO:0000318"/>
    <property type="project" value="GO_Central"/>
</dbReference>
<evidence type="ECO:0000256" key="3">
    <source>
        <dbReference type="SAM" id="MobiDB-lite"/>
    </source>
</evidence>
<dbReference type="OMA" id="INDAVFF"/>
<dbReference type="GO" id="GO:0008677">
    <property type="term" value="F:2-dehydropantoate 2-reductase activity"/>
    <property type="evidence" value="ECO:0000318"/>
    <property type="project" value="GO_Central"/>
</dbReference>
<sequence>MAMHSPPHTPQRGSPRRTASPISTSPSSQDAVTHRSPLSLSPSSLQHLSPRRATASNALQSSRRTSMLIFLAAVLLLAVTYSESGSVLAILSCETKISTLSNNIIDVPSGGGLRTTTNVSLVADERTDLNRSELDFAIIGFPKTGTTFLLYALENHPEVNMPSQEFCEIHHPNGDQELLRWIQNASASVALTSPRVLPQKYGIKCPTMLRESSAIENLVKLSDDTKLVVGVRHPVLWYQSFYNYRVWGKYEYPDLYVEPIPSPFELNGAKDWRDVTMAYAKYEVYLQQLAKVPLSSKELRQMIASDSLWEKRSSPNPYKVFIYTDEQLGDRNDTRQSQFRLDMQEFLGLKTPLVDFNTMPKINSHPEVYDEYMDVCDPKYASIKQTLLSTGKKSSDWILNKFIKSRDVVVSNIDFFRSSVQKWGEDPCP</sequence>
<accession>B8C7A5</accession>
<evidence type="ECO:0000256" key="2">
    <source>
        <dbReference type="ARBA" id="ARBA00023002"/>
    </source>
</evidence>
<evidence type="ECO:0000313" key="6">
    <source>
        <dbReference type="Proteomes" id="UP000001449"/>
    </source>
</evidence>
<dbReference type="SUPFAM" id="SSF52540">
    <property type="entry name" value="P-loop containing nucleoside triphosphate hydrolases"/>
    <property type="match status" value="1"/>
</dbReference>
<dbReference type="HOGENOM" id="CLU_640147_0_0_1"/>
<dbReference type="FunFam" id="3.40.50.300:FF:004939">
    <property type="entry name" value="Uncharacterized protein"/>
    <property type="match status" value="1"/>
</dbReference>
<dbReference type="GO" id="GO:0005737">
    <property type="term" value="C:cytoplasm"/>
    <property type="evidence" value="ECO:0000318"/>
    <property type="project" value="GO_Central"/>
</dbReference>
<gene>
    <name evidence="5" type="ORF">THAPSDRAFT_7707</name>
</gene>
<feature type="compositionally biased region" description="Polar residues" evidence="3">
    <location>
        <begin position="20"/>
        <end position="31"/>
    </location>
</feature>
<feature type="compositionally biased region" description="Low complexity" evidence="3">
    <location>
        <begin position="34"/>
        <end position="52"/>
    </location>
</feature>
<name>B8C7A5_THAPS</name>
<proteinExistence type="predicted"/>
<organism evidence="5 6">
    <name type="scientific">Thalassiosira pseudonana</name>
    <name type="common">Marine diatom</name>
    <name type="synonym">Cyclotella nana</name>
    <dbReference type="NCBI Taxonomy" id="35128"/>
    <lineage>
        <taxon>Eukaryota</taxon>
        <taxon>Sar</taxon>
        <taxon>Stramenopiles</taxon>
        <taxon>Ochrophyta</taxon>
        <taxon>Bacillariophyta</taxon>
        <taxon>Coscinodiscophyceae</taxon>
        <taxon>Thalassiosirophycidae</taxon>
        <taxon>Thalassiosirales</taxon>
        <taxon>Thalassiosiraceae</taxon>
        <taxon>Thalassiosira</taxon>
    </lineage>
</organism>
<feature type="transmembrane region" description="Helical" evidence="4">
    <location>
        <begin position="68"/>
        <end position="91"/>
    </location>
</feature>
<dbReference type="Gene3D" id="3.40.50.300">
    <property type="entry name" value="P-loop containing nucleotide triphosphate hydrolases"/>
    <property type="match status" value="1"/>
</dbReference>
<keyword evidence="4" id="KW-1133">Transmembrane helix</keyword>
<dbReference type="GeneID" id="7452862"/>
<evidence type="ECO:0000256" key="4">
    <source>
        <dbReference type="SAM" id="Phobius"/>
    </source>
</evidence>
<keyword evidence="4" id="KW-0812">Transmembrane</keyword>
<dbReference type="PANTHER" id="PTHR43765:SF2">
    <property type="entry name" value="2-DEHYDROPANTOATE 2-REDUCTASE"/>
    <property type="match status" value="1"/>
</dbReference>
<dbReference type="RefSeq" id="XP_002292093.1">
    <property type="nucleotide sequence ID" value="XM_002292057.1"/>
</dbReference>
<dbReference type="AlphaFoldDB" id="B8C7A5"/>
<keyword evidence="6" id="KW-1185">Reference proteome</keyword>
<dbReference type="InterPro" id="IPR050838">
    <property type="entry name" value="Ketopantoate_reductase"/>
</dbReference>
<feature type="region of interest" description="Disordered" evidence="3">
    <location>
        <begin position="1"/>
        <end position="57"/>
    </location>
</feature>
<dbReference type="eggNOG" id="ENOG502S00M">
    <property type="taxonomic scope" value="Eukaryota"/>
</dbReference>
<dbReference type="InterPro" id="IPR027417">
    <property type="entry name" value="P-loop_NTPase"/>
</dbReference>
<keyword evidence="2" id="KW-0560">Oxidoreductase</keyword>
<evidence type="ECO:0000256" key="1">
    <source>
        <dbReference type="ARBA" id="ARBA00022857"/>
    </source>
</evidence>
<evidence type="ECO:0008006" key="7">
    <source>
        <dbReference type="Google" id="ProtNLM"/>
    </source>
</evidence>